<reference evidence="3" key="2">
    <citation type="submission" date="2019-09" db="UniProtKB">
        <authorList>
            <consortium name="WormBaseParasite"/>
        </authorList>
    </citation>
    <scope>IDENTIFICATION</scope>
</reference>
<accession>A0A183GF62</accession>
<dbReference type="WBParaSite" id="HPBE_0002101701-mRNA-1">
    <property type="protein sequence ID" value="HPBE_0002101701-mRNA-1"/>
    <property type="gene ID" value="HPBE_0002101701"/>
</dbReference>
<proteinExistence type="predicted"/>
<reference evidence="1 2" key="1">
    <citation type="submission" date="2018-11" db="EMBL/GenBank/DDBJ databases">
        <authorList>
            <consortium name="Pathogen Informatics"/>
        </authorList>
    </citation>
    <scope>NUCLEOTIDE SEQUENCE [LARGE SCALE GENOMIC DNA]</scope>
</reference>
<gene>
    <name evidence="1" type="ORF">HPBE_LOCUS21016</name>
</gene>
<name>A0A183GF62_HELPZ</name>
<dbReference type="Proteomes" id="UP000050761">
    <property type="component" value="Unassembled WGS sequence"/>
</dbReference>
<keyword evidence="2" id="KW-1185">Reference proteome</keyword>
<evidence type="ECO:0000313" key="3">
    <source>
        <dbReference type="WBParaSite" id="HPBE_0002101701-mRNA-1"/>
    </source>
</evidence>
<sequence>RKYGDCKVHSSSPAHHRSSNTVLGIWTYPFHINPRGGLREDLFEDFGESQLEGYNNVPLVTLVSFFIRKFRLTSIIIDAGNAKDFVPIFFSHGLFQESHLVVCQEHPALRWTWESPGGQFQHEVDYVIFNRCLTVVSVVLKVYTWSDHRFLRGGFRFSRQGEKVAKFKKLSS</sequence>
<evidence type="ECO:0000313" key="1">
    <source>
        <dbReference type="EMBL" id="VDP22927.1"/>
    </source>
</evidence>
<accession>A0A3P8B6L1</accession>
<organism evidence="2 3">
    <name type="scientific">Heligmosomoides polygyrus</name>
    <name type="common">Parasitic roundworm</name>
    <dbReference type="NCBI Taxonomy" id="6339"/>
    <lineage>
        <taxon>Eukaryota</taxon>
        <taxon>Metazoa</taxon>
        <taxon>Ecdysozoa</taxon>
        <taxon>Nematoda</taxon>
        <taxon>Chromadorea</taxon>
        <taxon>Rhabditida</taxon>
        <taxon>Rhabditina</taxon>
        <taxon>Rhabditomorpha</taxon>
        <taxon>Strongyloidea</taxon>
        <taxon>Heligmosomidae</taxon>
        <taxon>Heligmosomoides</taxon>
    </lineage>
</organism>
<evidence type="ECO:0000313" key="2">
    <source>
        <dbReference type="Proteomes" id="UP000050761"/>
    </source>
</evidence>
<dbReference type="OrthoDB" id="410104at2759"/>
<protein>
    <submittedName>
        <fullName evidence="3">Endo/exonuclease/phosphatase domain-containing protein</fullName>
    </submittedName>
</protein>
<dbReference type="AlphaFoldDB" id="A0A183GF62"/>
<dbReference type="EMBL" id="UZAH01032622">
    <property type="protein sequence ID" value="VDP22927.1"/>
    <property type="molecule type" value="Genomic_DNA"/>
</dbReference>